<dbReference type="EMBL" id="AY070850">
    <property type="protein sequence ID" value="AAL48472.1"/>
    <property type="molecule type" value="mRNA"/>
</dbReference>
<reference evidence="2" key="1">
    <citation type="submission" date="2001-12" db="EMBL/GenBank/DDBJ databases">
        <authorList>
            <person name="Stapleton M."/>
            <person name="Brokstein P."/>
            <person name="Hong L."/>
            <person name="Agbayani A."/>
            <person name="Carlson J."/>
            <person name="Champe M."/>
            <person name="Chavez C."/>
            <person name="Dorsett V."/>
            <person name="Dresnek D."/>
            <person name="Farfan D."/>
            <person name="Frise E."/>
            <person name="George R."/>
            <person name="Gonzalez M."/>
            <person name="Guarin H."/>
            <person name="Kronmiller B."/>
            <person name="Li P."/>
            <person name="Liao G."/>
            <person name="Miranda A."/>
            <person name="Mungall C.J."/>
            <person name="Nunoo J."/>
            <person name="Pacleb J."/>
            <person name="Paragas V."/>
            <person name="Park S."/>
            <person name="Patel S."/>
            <person name="Phouanenavong S."/>
            <person name="Wan K."/>
            <person name="Yu C."/>
            <person name="Lewis S.E."/>
            <person name="Rubin G.M."/>
            <person name="Celniker S."/>
        </authorList>
    </citation>
    <scope>NUCLEOTIDE SEQUENCE</scope>
</reference>
<accession>Q8T952</accession>
<name>Q8T952_DROME</name>
<keyword evidence="1" id="KW-0472">Membrane</keyword>
<dbReference type="AlphaFoldDB" id="Q8T952"/>
<evidence type="ECO:0000256" key="1">
    <source>
        <dbReference type="SAM" id="Phobius"/>
    </source>
</evidence>
<sequence length="94" mass="11125">MDAFATTNCNYNQIKVDGNIRLPLPYVRIAKRRLLITKVDLLYKSYAKHHFMFFKSVLFICGNIICLILKSYQVFCRFHGTFEYGKQRFSIVCM</sequence>
<protein>
    <submittedName>
        <fullName evidence="2">GM03205p</fullName>
    </submittedName>
</protein>
<feature type="transmembrane region" description="Helical" evidence="1">
    <location>
        <begin position="51"/>
        <end position="69"/>
    </location>
</feature>
<evidence type="ECO:0000313" key="2">
    <source>
        <dbReference type="EMBL" id="AAL48472.1"/>
    </source>
</evidence>
<organism evidence="2">
    <name type="scientific">Drosophila melanogaster</name>
    <name type="common">Fruit fly</name>
    <dbReference type="NCBI Taxonomy" id="7227"/>
    <lineage>
        <taxon>Eukaryota</taxon>
        <taxon>Metazoa</taxon>
        <taxon>Ecdysozoa</taxon>
        <taxon>Arthropoda</taxon>
        <taxon>Hexapoda</taxon>
        <taxon>Insecta</taxon>
        <taxon>Pterygota</taxon>
        <taxon>Neoptera</taxon>
        <taxon>Endopterygota</taxon>
        <taxon>Diptera</taxon>
        <taxon>Brachycera</taxon>
        <taxon>Muscomorpha</taxon>
        <taxon>Ephydroidea</taxon>
        <taxon>Drosophilidae</taxon>
        <taxon>Drosophila</taxon>
        <taxon>Sophophora</taxon>
    </lineage>
</organism>
<keyword evidence="1" id="KW-1133">Transmembrane helix</keyword>
<keyword evidence="1" id="KW-0812">Transmembrane</keyword>
<proteinExistence type="evidence at transcript level"/>